<accession>A0ABU4WI24</accession>
<dbReference type="InterPro" id="IPR011115">
    <property type="entry name" value="SecA_DEAD"/>
</dbReference>
<dbReference type="SUPFAM" id="SSF81886">
    <property type="entry name" value="Helical scaffold and wing domains of SecA"/>
    <property type="match status" value="1"/>
</dbReference>
<feature type="domain" description="SecA family profile" evidence="16">
    <location>
        <begin position="4"/>
        <end position="696"/>
    </location>
</feature>
<evidence type="ECO:0000256" key="3">
    <source>
        <dbReference type="ARBA" id="ARBA00022448"/>
    </source>
</evidence>
<keyword evidence="6 12" id="KW-0547">Nucleotide-binding</keyword>
<evidence type="ECO:0000259" key="14">
    <source>
        <dbReference type="PROSITE" id="PS51192"/>
    </source>
</evidence>
<dbReference type="Gene3D" id="3.40.50.300">
    <property type="entry name" value="P-loop containing nucleotide triphosphate hydrolases"/>
    <property type="match status" value="4"/>
</dbReference>
<dbReference type="PROSITE" id="PS51194">
    <property type="entry name" value="HELICASE_CTER"/>
    <property type="match status" value="1"/>
</dbReference>
<comment type="subunit">
    <text evidence="12">Monomer and homodimer. Part of the essential Sec protein translocation apparatus which comprises SecA, SecYEG and auxiliary proteins SecDF. Other proteins may also be involved.</text>
</comment>
<dbReference type="InterPro" id="IPR036670">
    <property type="entry name" value="SecA_X-link_sf"/>
</dbReference>
<dbReference type="PANTHER" id="PTHR30612:SF0">
    <property type="entry name" value="CHLOROPLAST PROTEIN-TRANSPORTING ATPASE"/>
    <property type="match status" value="1"/>
</dbReference>
<dbReference type="SMART" id="SM00958">
    <property type="entry name" value="SecA_PP_bind"/>
    <property type="match status" value="1"/>
</dbReference>
<dbReference type="CDD" id="cd17928">
    <property type="entry name" value="DEXDc_SecA"/>
    <property type="match status" value="1"/>
</dbReference>
<comment type="function">
    <text evidence="12">Part of the Sec protein translocase complex. Interacts with the SecYEG preprotein conducting channel. Has a central role in coupling the hydrolysis of ATP to the transfer of proteins into and across the cell membrane, serving as an ATP-driven molecular motor driving the stepwise translocation of polypeptide chains across the membrane.</text>
</comment>
<dbReference type="Pfam" id="PF01043">
    <property type="entry name" value="SecA_PP_bind"/>
    <property type="match status" value="1"/>
</dbReference>
<dbReference type="PRINTS" id="PR00906">
    <property type="entry name" value="SECA"/>
</dbReference>
<dbReference type="InterPro" id="IPR036266">
    <property type="entry name" value="SecA_Wing/Scaffold_sf"/>
</dbReference>
<keyword evidence="18" id="KW-1185">Reference proteome</keyword>
<dbReference type="Gene3D" id="1.10.3060.10">
    <property type="entry name" value="Helical scaffold and wing domains of SecA"/>
    <property type="match status" value="1"/>
</dbReference>
<feature type="binding site" evidence="12">
    <location>
        <position position="101"/>
    </location>
    <ligand>
        <name>ATP</name>
        <dbReference type="ChEBI" id="CHEBI:30616"/>
    </ligand>
</feature>
<dbReference type="InterPro" id="IPR000185">
    <property type="entry name" value="SecA"/>
</dbReference>
<evidence type="ECO:0000313" key="17">
    <source>
        <dbReference type="EMBL" id="MDX8415408.1"/>
    </source>
</evidence>
<dbReference type="SUPFAM" id="SSF52540">
    <property type="entry name" value="P-loop containing nucleoside triphosphate hydrolases"/>
    <property type="match status" value="2"/>
</dbReference>
<dbReference type="InterPro" id="IPR014018">
    <property type="entry name" value="SecA_motor_DEAD"/>
</dbReference>
<keyword evidence="4 12" id="KW-1003">Cell membrane</keyword>
<dbReference type="NCBIfam" id="TIGR00963">
    <property type="entry name" value="secA"/>
    <property type="match status" value="1"/>
</dbReference>
<dbReference type="PROSITE" id="PS01312">
    <property type="entry name" value="SECA"/>
    <property type="match status" value="1"/>
</dbReference>
<keyword evidence="9 12" id="KW-1278">Translocase</keyword>
<comment type="subcellular location">
    <subcellularLocation>
        <location evidence="12">Cell membrane</location>
        <topology evidence="12">Peripheral membrane protein</topology>
        <orientation evidence="12">Cytoplasmic side</orientation>
    </subcellularLocation>
    <subcellularLocation>
        <location evidence="12">Cytoplasm</location>
    </subcellularLocation>
    <subcellularLocation>
        <location evidence="1">Membrane</location>
        <topology evidence="1">Peripheral membrane protein</topology>
    </subcellularLocation>
    <text evidence="12">Distribution is 50-50.</text>
</comment>
<dbReference type="InterPro" id="IPR020937">
    <property type="entry name" value="SecA_CS"/>
</dbReference>
<gene>
    <name evidence="12 17" type="primary">secA</name>
    <name evidence="17" type="ORF">MOX91_04340</name>
</gene>
<keyword evidence="5 12" id="KW-0963">Cytoplasm</keyword>
<dbReference type="PROSITE" id="PS51196">
    <property type="entry name" value="SECA_MOTOR_DEAD"/>
    <property type="match status" value="1"/>
</dbReference>
<dbReference type="InterPro" id="IPR011116">
    <property type="entry name" value="SecA_Wing/Scaffold"/>
</dbReference>
<evidence type="ECO:0000256" key="4">
    <source>
        <dbReference type="ARBA" id="ARBA00022475"/>
    </source>
</evidence>
<evidence type="ECO:0000259" key="15">
    <source>
        <dbReference type="PROSITE" id="PS51194"/>
    </source>
</evidence>
<comment type="caution">
    <text evidence="17">The sequence shown here is derived from an EMBL/GenBank/DDBJ whole genome shotgun (WGS) entry which is preliminary data.</text>
</comment>
<feature type="domain" description="Helicase C-terminal" evidence="15">
    <location>
        <begin position="536"/>
        <end position="701"/>
    </location>
</feature>
<feature type="binding site" evidence="12">
    <location>
        <position position="618"/>
    </location>
    <ligand>
        <name>ATP</name>
        <dbReference type="ChEBI" id="CHEBI:30616"/>
    </ligand>
</feature>
<dbReference type="EMBL" id="JALBUT010000004">
    <property type="protein sequence ID" value="MDX8415408.1"/>
    <property type="molecule type" value="Genomic_DNA"/>
</dbReference>
<keyword evidence="8 12" id="KW-0653">Protein transport</keyword>
<keyword evidence="7 12" id="KW-0067">ATP-binding</keyword>
<dbReference type="EC" id="7.4.2.8" evidence="12"/>
<feature type="binding site" evidence="12">
    <location>
        <begin position="119"/>
        <end position="123"/>
    </location>
    <ligand>
        <name>ATP</name>
        <dbReference type="ChEBI" id="CHEBI:30616"/>
    </ligand>
</feature>
<evidence type="ECO:0000256" key="13">
    <source>
        <dbReference type="RuleBase" id="RU003874"/>
    </source>
</evidence>
<dbReference type="PANTHER" id="PTHR30612">
    <property type="entry name" value="SECA INNER MEMBRANE COMPONENT OF SEC PROTEIN SECRETION SYSTEM"/>
    <property type="match status" value="1"/>
</dbReference>
<dbReference type="HAMAP" id="MF_01382">
    <property type="entry name" value="SecA"/>
    <property type="match status" value="1"/>
</dbReference>
<evidence type="ECO:0000256" key="2">
    <source>
        <dbReference type="ARBA" id="ARBA00007650"/>
    </source>
</evidence>
<dbReference type="PROSITE" id="PS51192">
    <property type="entry name" value="HELICASE_ATP_BIND_1"/>
    <property type="match status" value="1"/>
</dbReference>
<evidence type="ECO:0000259" key="16">
    <source>
        <dbReference type="PROSITE" id="PS51196"/>
    </source>
</evidence>
<keyword evidence="11 12" id="KW-0472">Membrane</keyword>
<keyword evidence="3 12" id="KW-0813">Transport</keyword>
<evidence type="ECO:0000256" key="12">
    <source>
        <dbReference type="HAMAP-Rule" id="MF_01382"/>
    </source>
</evidence>
<comment type="catalytic activity">
    <reaction evidence="12">
        <text>ATP + H2O + cellular proteinSide 1 = ADP + phosphate + cellular proteinSide 2.</text>
        <dbReference type="EC" id="7.4.2.8"/>
    </reaction>
</comment>
<dbReference type="InterPro" id="IPR011130">
    <property type="entry name" value="SecA_preprotein_X-link_dom"/>
</dbReference>
<dbReference type="Proteomes" id="UP001275932">
    <property type="component" value="Unassembled WGS sequence"/>
</dbReference>
<evidence type="ECO:0000256" key="6">
    <source>
        <dbReference type="ARBA" id="ARBA00022741"/>
    </source>
</evidence>
<evidence type="ECO:0000256" key="8">
    <source>
        <dbReference type="ARBA" id="ARBA00022927"/>
    </source>
</evidence>
<dbReference type="RefSeq" id="WP_370396856.1">
    <property type="nucleotide sequence ID" value="NZ_JALBUT010000004.1"/>
</dbReference>
<dbReference type="Pfam" id="PF07517">
    <property type="entry name" value="SecA_DEAD"/>
    <property type="match status" value="1"/>
</dbReference>
<sequence length="929" mass="105931">MPQNLILKLFGDFKYGKFQRKARKIAAKINAIEREYQLLRDEDLPKKTLEFKKRIQGGESLSGIMPEAYALVKNAARRMCGKSFEVFGKPLVWNMVHYDVQLIGGIALNESMVAEIATGEGKTLVATLPAYLNALSGLGCHIATVNEYLAMRDSQWMGNLYSMLGLSTGCVYANQSAEEKKKAYLADITYGTSSEFGFDYLRDNSMAQTPEERVRRGFNFCLVDEADSVLIDEARTPLIISGFDEDEIGGIYEELLPSIEKLSRKQRELCNSLASEAANRLKTEKEASKETLSKLWLVKKGMPRNRTFRKLAESGKIGKDFSNFELEMSGDLNKIAAYELKEKLYFTVDEKEQSADLTERGRRELNQKNSYDFVLPNLQKIIAEITKSAKTPSERSVAISSAKTNYCKSAERIHALSQLLKAYALYERDVDYIVKDGKIEIIDKNTGRVMEGRRWSEGLHQAVEAKERVRIESENKTYATISIQNYFRMYKKLAGMTGTAESEAQEFADIYKLSVMQIPTNKPCRRVDHPDLIFKTVREKYQAVAEKIRRANLRGQPVLVGTASVEDSELLSRLLKINKIPHNVLNAKNDAKEAEIVAQAGQAGAVTISTNMAGRGTDIKLGDGVEELGGLLVIGTQRYESSRVDRQLQGRCARQGDKGESIFIISLEDELLRLYADMSFLAKQIRLKYREGCPFSHPLFERIIKRAQKKVEGENFSIRKRMLQFDDVSNKQREAIYSIRSEIIDESDHFVRVLDILKDEVSQTVFKVLPPDDNAISQSDLENLTSELSFKYPTFFDEKDFEDLKKKEIANKVFEEIKKLAEEKRKDEGAENSEKLERYLLLSSLDSNWRNHIAYLEDLRNAIYLRSYAQKDPLNEYKIEAFDSFMELLGNIKQDFAKKYFRLSLNENSANSFAARIQREYAKRRAKIA</sequence>
<evidence type="ECO:0000313" key="18">
    <source>
        <dbReference type="Proteomes" id="UP001275932"/>
    </source>
</evidence>
<dbReference type="InterPro" id="IPR014001">
    <property type="entry name" value="Helicase_ATP-bd"/>
</dbReference>
<dbReference type="InterPro" id="IPR001650">
    <property type="entry name" value="Helicase_C-like"/>
</dbReference>
<dbReference type="SMART" id="SM00957">
    <property type="entry name" value="SecA_DEAD"/>
    <property type="match status" value="1"/>
</dbReference>
<dbReference type="InterPro" id="IPR027417">
    <property type="entry name" value="P-loop_NTPase"/>
</dbReference>
<organism evidence="17 18">
    <name type="scientific">Intestinicryptomonas porci</name>
    <dbReference type="NCBI Taxonomy" id="2926320"/>
    <lineage>
        <taxon>Bacteria</taxon>
        <taxon>Pseudomonadati</taxon>
        <taxon>Verrucomicrobiota</taxon>
        <taxon>Opitutia</taxon>
        <taxon>Opitutales</taxon>
        <taxon>Intestinicryptomonaceae</taxon>
        <taxon>Intestinicryptomonas</taxon>
    </lineage>
</organism>
<reference evidence="17 18" key="1">
    <citation type="submission" date="2022-03" db="EMBL/GenBank/DDBJ databases">
        <title>Novel taxa within the pig intestine.</title>
        <authorList>
            <person name="Wylensek D."/>
            <person name="Bishof K."/>
            <person name="Afrizal A."/>
            <person name="Clavel T."/>
        </authorList>
    </citation>
    <scope>NUCLEOTIDE SEQUENCE [LARGE SCALE GENOMIC DNA]</scope>
    <source>
        <strain evidence="17 18">CLA-KB-P66</strain>
    </source>
</reference>
<proteinExistence type="inferred from homology"/>
<feature type="domain" description="Helicase ATP-binding" evidence="14">
    <location>
        <begin position="103"/>
        <end position="262"/>
    </location>
</feature>
<evidence type="ECO:0000256" key="5">
    <source>
        <dbReference type="ARBA" id="ARBA00022490"/>
    </source>
</evidence>
<evidence type="ECO:0000256" key="9">
    <source>
        <dbReference type="ARBA" id="ARBA00022967"/>
    </source>
</evidence>
<evidence type="ECO:0000256" key="10">
    <source>
        <dbReference type="ARBA" id="ARBA00023010"/>
    </source>
</evidence>
<evidence type="ECO:0000256" key="7">
    <source>
        <dbReference type="ARBA" id="ARBA00022840"/>
    </source>
</evidence>
<dbReference type="SUPFAM" id="SSF81767">
    <property type="entry name" value="Pre-protein crosslinking domain of SecA"/>
    <property type="match status" value="1"/>
</dbReference>
<keyword evidence="10 12" id="KW-0811">Translocation</keyword>
<dbReference type="Pfam" id="PF21090">
    <property type="entry name" value="P-loop_SecA"/>
    <property type="match status" value="1"/>
</dbReference>
<dbReference type="Pfam" id="PF07516">
    <property type="entry name" value="SecA_SW"/>
    <property type="match status" value="1"/>
</dbReference>
<evidence type="ECO:0000256" key="11">
    <source>
        <dbReference type="ARBA" id="ARBA00023136"/>
    </source>
</evidence>
<dbReference type="CDD" id="cd18803">
    <property type="entry name" value="SF2_C_secA"/>
    <property type="match status" value="1"/>
</dbReference>
<comment type="similarity">
    <text evidence="2 12 13">Belongs to the SecA family.</text>
</comment>
<name>A0ABU4WI24_9BACT</name>
<protein>
    <recommendedName>
        <fullName evidence="12 13">Protein translocase subunit SecA</fullName>
        <ecNumber evidence="12">7.4.2.8</ecNumber>
    </recommendedName>
</protein>
<evidence type="ECO:0000256" key="1">
    <source>
        <dbReference type="ARBA" id="ARBA00004170"/>
    </source>
</evidence>
<dbReference type="Gene3D" id="3.90.1440.10">
    <property type="entry name" value="SecA, preprotein cross-linking domain"/>
    <property type="match status" value="1"/>
</dbReference>
<dbReference type="InterPro" id="IPR044722">
    <property type="entry name" value="SecA_SF2_C"/>
</dbReference>